<proteinExistence type="predicted"/>
<protein>
    <submittedName>
        <fullName evidence="1">Uncharacterized protein</fullName>
    </submittedName>
</protein>
<accession>A0A6N2N3I5</accession>
<sequence length="63" mass="7281">MRKHMPFVRLRGSDTFSTSKVYVAAFRNGKLQLPGDPLDLHEIKKDKEAAVEAEFLLHRDTLR</sequence>
<name>A0A6N2N3I5_SALVM</name>
<dbReference type="EMBL" id="CAADRP010001929">
    <property type="protein sequence ID" value="VFU56487.1"/>
    <property type="molecule type" value="Genomic_DNA"/>
</dbReference>
<evidence type="ECO:0000313" key="1">
    <source>
        <dbReference type="EMBL" id="VFU56487.1"/>
    </source>
</evidence>
<organism evidence="1">
    <name type="scientific">Salix viminalis</name>
    <name type="common">Common osier</name>
    <name type="synonym">Basket willow</name>
    <dbReference type="NCBI Taxonomy" id="40686"/>
    <lineage>
        <taxon>Eukaryota</taxon>
        <taxon>Viridiplantae</taxon>
        <taxon>Streptophyta</taxon>
        <taxon>Embryophyta</taxon>
        <taxon>Tracheophyta</taxon>
        <taxon>Spermatophyta</taxon>
        <taxon>Magnoliopsida</taxon>
        <taxon>eudicotyledons</taxon>
        <taxon>Gunneridae</taxon>
        <taxon>Pentapetalae</taxon>
        <taxon>rosids</taxon>
        <taxon>fabids</taxon>
        <taxon>Malpighiales</taxon>
        <taxon>Salicaceae</taxon>
        <taxon>Saliceae</taxon>
        <taxon>Salix</taxon>
    </lineage>
</organism>
<dbReference type="AlphaFoldDB" id="A0A6N2N3I5"/>
<gene>
    <name evidence="1" type="ORF">SVIM_LOCUS405329</name>
</gene>
<reference evidence="1" key="1">
    <citation type="submission" date="2019-03" db="EMBL/GenBank/DDBJ databases">
        <authorList>
            <person name="Mank J."/>
            <person name="Almeida P."/>
        </authorList>
    </citation>
    <scope>NUCLEOTIDE SEQUENCE</scope>
    <source>
        <strain evidence="1">78183</strain>
    </source>
</reference>